<evidence type="ECO:0000313" key="2">
    <source>
        <dbReference type="Proteomes" id="UP000000387"/>
    </source>
</evidence>
<evidence type="ECO:0000313" key="1">
    <source>
        <dbReference type="EMBL" id="ADP41246.1"/>
    </source>
</evidence>
<accession>E3H1M3</accession>
<organism evidence="1 2">
    <name type="scientific">Rothia dentocariosa (strain ATCC 17931 / CDC X599 / XDIA)</name>
    <dbReference type="NCBI Taxonomy" id="762948"/>
    <lineage>
        <taxon>Bacteria</taxon>
        <taxon>Bacillati</taxon>
        <taxon>Actinomycetota</taxon>
        <taxon>Actinomycetes</taxon>
        <taxon>Micrococcales</taxon>
        <taxon>Micrococcaceae</taxon>
        <taxon>Rothia</taxon>
    </lineage>
</organism>
<dbReference type="KEGG" id="rdn:HMPREF0733_11789"/>
<name>E3H1M3_ROTDC</name>
<sequence length="39" mass="4232">MEHVAFVIGVGYEAGTTQEKRVVSDKKTDPKIYGFLGGC</sequence>
<dbReference type="Proteomes" id="UP000000387">
    <property type="component" value="Chromosome"/>
</dbReference>
<dbReference type="EMBL" id="CP002280">
    <property type="protein sequence ID" value="ADP41246.1"/>
    <property type="molecule type" value="Genomic_DNA"/>
</dbReference>
<proteinExistence type="predicted"/>
<protein>
    <submittedName>
        <fullName evidence="1">Uncharacterized protein</fullName>
    </submittedName>
</protein>
<gene>
    <name evidence="1" type="ordered locus">HMPREF0733_11789</name>
</gene>
<dbReference type="HOGENOM" id="CLU_3316384_0_0_11"/>
<dbReference type="AlphaFoldDB" id="E3H1M3"/>
<reference evidence="2" key="1">
    <citation type="submission" date="2010-10" db="EMBL/GenBank/DDBJ databases">
        <title>The complete genome of Rothia dentocariosa ATCC 17931.</title>
        <authorList>
            <person name="Muzny D."/>
            <person name="Qin X."/>
            <person name="Buhay C."/>
            <person name="Dugan-Rocha S."/>
            <person name="Ding Y."/>
            <person name="Chen G."/>
            <person name="Hawes A."/>
            <person name="Holder M."/>
            <person name="Jhangiani S."/>
            <person name="Johnson A."/>
            <person name="Khan Z."/>
            <person name="Li Z."/>
            <person name="Liu W."/>
            <person name="Liu X."/>
            <person name="Perez L."/>
            <person name="Shen H."/>
            <person name="Wang Q."/>
            <person name="Watt J."/>
            <person name="Xi L."/>
            <person name="Xin Y."/>
            <person name="Zhou J."/>
            <person name="Deng J."/>
            <person name="Jiang H."/>
            <person name="Liu Y."/>
            <person name="Qu J."/>
            <person name="Song X.-Z."/>
            <person name="Zhang L."/>
            <person name="Villasana D."/>
            <person name="Johnson A."/>
            <person name="Liu J."/>
            <person name="Liyanage D."/>
            <person name="Lorensuhewa L."/>
            <person name="Robinson T."/>
            <person name="Song A."/>
            <person name="Song B.-B."/>
            <person name="Dinh H."/>
            <person name="Thornton R."/>
            <person name="Coyle M."/>
            <person name="Francisco L."/>
            <person name="Jackson L."/>
            <person name="Javaid M."/>
            <person name="Korchina V."/>
            <person name="Kovar C."/>
            <person name="Mata R."/>
            <person name="Mathew T."/>
            <person name="Ngo R."/>
            <person name="Nguyen L."/>
            <person name="Nguyen N."/>
            <person name="Okwuonu G."/>
            <person name="Ongeri F."/>
            <person name="Pham C."/>
            <person name="Simmons D."/>
            <person name="Wilczek-Boney K."/>
            <person name="Hale W."/>
            <person name="Jakkamsetti A."/>
            <person name="Pham P."/>
            <person name="Ruth R."/>
            <person name="San Lucas F."/>
            <person name="Warren J."/>
            <person name="Zhang J."/>
            <person name="Zhao Z."/>
            <person name="Zhou C."/>
            <person name="Zhu D."/>
            <person name="Lee S."/>
            <person name="Bess C."/>
            <person name="Blankenburg K."/>
            <person name="Forbes L."/>
            <person name="Fu Q."/>
            <person name="Gubbala S."/>
            <person name="Hirani K."/>
            <person name="Jayaseelan J.C."/>
            <person name="Lara F."/>
            <person name="Munidasa M."/>
            <person name="Palculict T."/>
            <person name="Patil S."/>
            <person name="Pu L.-L."/>
            <person name="Saada N."/>
            <person name="Tang L."/>
            <person name="Weissenberger G."/>
            <person name="Zhu Y."/>
            <person name="Hemphill L."/>
            <person name="Shang Y."/>
            <person name="Youmans B."/>
            <person name="Ayvaz T."/>
            <person name="Ross M."/>
            <person name="Santibanez J."/>
            <person name="Aqrawi P."/>
            <person name="Gross S."/>
            <person name="Joshi V."/>
            <person name="Fowler G."/>
            <person name="Nazareth L."/>
            <person name="Reid J."/>
            <person name="Worley K."/>
            <person name="Petrosino J."/>
            <person name="Highlander S."/>
            <person name="Gibbs R."/>
        </authorList>
    </citation>
    <scope>NUCLEOTIDE SEQUENCE [LARGE SCALE GENOMIC DNA]</scope>
    <source>
        <strain evidence="2">ATCC 17931 / CDC X599 / XDIA</strain>
    </source>
</reference>